<dbReference type="EMBL" id="RWGY01000029">
    <property type="protein sequence ID" value="TVU18061.1"/>
    <property type="molecule type" value="Genomic_DNA"/>
</dbReference>
<reference evidence="1 2" key="1">
    <citation type="journal article" date="2019" name="Sci. Rep.">
        <title>A high-quality genome of Eragrostis curvula grass provides insights into Poaceae evolution and supports new strategies to enhance forage quality.</title>
        <authorList>
            <person name="Carballo J."/>
            <person name="Santos B.A.C.M."/>
            <person name="Zappacosta D."/>
            <person name="Garbus I."/>
            <person name="Selva J.P."/>
            <person name="Gallo C.A."/>
            <person name="Diaz A."/>
            <person name="Albertini E."/>
            <person name="Caccamo M."/>
            <person name="Echenique V."/>
        </authorList>
    </citation>
    <scope>NUCLEOTIDE SEQUENCE [LARGE SCALE GENOMIC DNA]</scope>
    <source>
        <strain evidence="2">cv. Victoria</strain>
        <tissue evidence="1">Leaf</tissue>
    </source>
</reference>
<gene>
    <name evidence="1" type="ORF">EJB05_34129</name>
</gene>
<name>A0A5J9U4M2_9POAL</name>
<keyword evidence="2" id="KW-1185">Reference proteome</keyword>
<sequence>MWCSCWRPFAIVPLDSVLHLSSERDPCDAPRGAAMRFHFMGCTWWGWKSGGDRFSTPGERAPVVAINGVSHGTACQVLQKCLLDIGMISETSGQNVIQLRSLVYYKMRPFIYGQRVSECDADLVYNIDKEEPVVAYFAGALTKKNEVSLFVM</sequence>
<evidence type="ECO:0000313" key="2">
    <source>
        <dbReference type="Proteomes" id="UP000324897"/>
    </source>
</evidence>
<protein>
    <submittedName>
        <fullName evidence="1">Uncharacterized protein</fullName>
    </submittedName>
</protein>
<evidence type="ECO:0000313" key="1">
    <source>
        <dbReference type="EMBL" id="TVU18061.1"/>
    </source>
</evidence>
<proteinExistence type="predicted"/>
<accession>A0A5J9U4M2</accession>
<dbReference type="Proteomes" id="UP000324897">
    <property type="component" value="Chromosome 7"/>
</dbReference>
<dbReference type="Gramene" id="TVU18061">
    <property type="protein sequence ID" value="TVU18061"/>
    <property type="gene ID" value="EJB05_34129"/>
</dbReference>
<comment type="caution">
    <text evidence="1">The sequence shown here is derived from an EMBL/GenBank/DDBJ whole genome shotgun (WGS) entry which is preliminary data.</text>
</comment>
<organism evidence="1 2">
    <name type="scientific">Eragrostis curvula</name>
    <name type="common">weeping love grass</name>
    <dbReference type="NCBI Taxonomy" id="38414"/>
    <lineage>
        <taxon>Eukaryota</taxon>
        <taxon>Viridiplantae</taxon>
        <taxon>Streptophyta</taxon>
        <taxon>Embryophyta</taxon>
        <taxon>Tracheophyta</taxon>
        <taxon>Spermatophyta</taxon>
        <taxon>Magnoliopsida</taxon>
        <taxon>Liliopsida</taxon>
        <taxon>Poales</taxon>
        <taxon>Poaceae</taxon>
        <taxon>PACMAD clade</taxon>
        <taxon>Chloridoideae</taxon>
        <taxon>Eragrostideae</taxon>
        <taxon>Eragrostidinae</taxon>
        <taxon>Eragrostis</taxon>
    </lineage>
</organism>
<dbReference type="AlphaFoldDB" id="A0A5J9U4M2"/>